<evidence type="ECO:0000256" key="1">
    <source>
        <dbReference type="SAM" id="Phobius"/>
    </source>
</evidence>
<accession>A0A7V2SZT3</accession>
<feature type="transmembrane region" description="Helical" evidence="1">
    <location>
        <begin position="185"/>
        <end position="203"/>
    </location>
</feature>
<feature type="transmembrane region" description="Helical" evidence="1">
    <location>
        <begin position="210"/>
        <end position="229"/>
    </location>
</feature>
<organism evidence="2">
    <name type="scientific">Dissulfuribacter thermophilus</name>
    <dbReference type="NCBI Taxonomy" id="1156395"/>
    <lineage>
        <taxon>Bacteria</taxon>
        <taxon>Pseudomonadati</taxon>
        <taxon>Thermodesulfobacteriota</taxon>
        <taxon>Dissulfuribacteria</taxon>
        <taxon>Dissulfuribacterales</taxon>
        <taxon>Dissulfuribacteraceae</taxon>
        <taxon>Dissulfuribacter</taxon>
    </lineage>
</organism>
<keyword evidence="1" id="KW-0812">Transmembrane</keyword>
<comment type="caution">
    <text evidence="2">The sequence shown here is derived from an EMBL/GenBank/DDBJ whole genome shotgun (WGS) entry which is preliminary data.</text>
</comment>
<keyword evidence="1" id="KW-1133">Transmembrane helix</keyword>
<protein>
    <submittedName>
        <fullName evidence="2">Uncharacterized protein</fullName>
    </submittedName>
</protein>
<feature type="transmembrane region" description="Helical" evidence="1">
    <location>
        <begin position="87"/>
        <end position="105"/>
    </location>
</feature>
<keyword evidence="1" id="KW-0472">Membrane</keyword>
<sequence>MVCPITLQIAALLIAAGVVLSALACVQWPAALLFFLGALCMGLNIFETYIDHWPYTPMYMNSRLMVLFLGTLCPVLCLCGKWDSKAYGLTIGLTMLLLTFATLFFPKDYYMPNIRSASIWSHLYSLANPLGRAIFVASATDTISGNTKSPLMELAFISFAIAIFSGMLFSINGLGTPISFHQPEVIGFMFIWFLCLLISHAQWTRFSPSLFKALHVSAALLTILVTIKFDLGVWRPLW</sequence>
<gene>
    <name evidence="2" type="ORF">ENJ63_05305</name>
</gene>
<feature type="transmembrane region" description="Helical" evidence="1">
    <location>
        <begin position="62"/>
        <end position="81"/>
    </location>
</feature>
<dbReference type="Proteomes" id="UP000885797">
    <property type="component" value="Unassembled WGS sequence"/>
</dbReference>
<name>A0A7V2SZT3_9BACT</name>
<dbReference type="AlphaFoldDB" id="A0A7V2SZT3"/>
<dbReference type="EMBL" id="DRND01000420">
    <property type="protein sequence ID" value="HFC47284.1"/>
    <property type="molecule type" value="Genomic_DNA"/>
</dbReference>
<evidence type="ECO:0000313" key="2">
    <source>
        <dbReference type="EMBL" id="HFC47284.1"/>
    </source>
</evidence>
<feature type="transmembrane region" description="Helical" evidence="1">
    <location>
        <begin position="31"/>
        <end position="50"/>
    </location>
</feature>
<feature type="transmembrane region" description="Helical" evidence="1">
    <location>
        <begin position="154"/>
        <end position="173"/>
    </location>
</feature>
<reference evidence="2" key="1">
    <citation type="journal article" date="2020" name="mSystems">
        <title>Genome- and Community-Level Interaction Insights into Carbon Utilization and Element Cycling Functions of Hydrothermarchaeota in Hydrothermal Sediment.</title>
        <authorList>
            <person name="Zhou Z."/>
            <person name="Liu Y."/>
            <person name="Xu W."/>
            <person name="Pan J."/>
            <person name="Luo Z.H."/>
            <person name="Li M."/>
        </authorList>
    </citation>
    <scope>NUCLEOTIDE SEQUENCE [LARGE SCALE GENOMIC DNA]</scope>
    <source>
        <strain evidence="2">HyVt-503</strain>
    </source>
</reference>
<proteinExistence type="predicted"/>